<dbReference type="EMBL" id="JARFPK010000012">
    <property type="protein sequence ID" value="MDF0590400.1"/>
    <property type="molecule type" value="Genomic_DNA"/>
</dbReference>
<dbReference type="Gene3D" id="3.90.850.10">
    <property type="entry name" value="Fumarylacetoacetase-like, C-terminal domain"/>
    <property type="match status" value="1"/>
</dbReference>
<dbReference type="InterPro" id="IPR036663">
    <property type="entry name" value="Fumarylacetoacetase_C_sf"/>
</dbReference>
<reference evidence="3 4" key="1">
    <citation type="submission" date="2023-03" db="EMBL/GenBank/DDBJ databases">
        <title>WGS of Methanotrichaceae archaeon Mx.</title>
        <authorList>
            <person name="Sorokin D.Y."/>
            <person name="Merkel A.Y."/>
        </authorList>
    </citation>
    <scope>NUCLEOTIDE SEQUENCE [LARGE SCALE GENOMIC DNA]</scope>
    <source>
        <strain evidence="3 4">Mx</strain>
    </source>
</reference>
<name>A0ABT5X6S7_9EURY</name>
<dbReference type="InterPro" id="IPR050772">
    <property type="entry name" value="Hydratase-Decarb/MhpD_sf"/>
</dbReference>
<keyword evidence="4" id="KW-1185">Reference proteome</keyword>
<dbReference type="GO" id="GO:0016787">
    <property type="term" value="F:hydrolase activity"/>
    <property type="evidence" value="ECO:0007669"/>
    <property type="project" value="UniProtKB-KW"/>
</dbReference>
<dbReference type="Proteomes" id="UP001220010">
    <property type="component" value="Unassembled WGS sequence"/>
</dbReference>
<evidence type="ECO:0000259" key="2">
    <source>
        <dbReference type="Pfam" id="PF01557"/>
    </source>
</evidence>
<organism evidence="3 4">
    <name type="scientific">Candidatus Methanocrinis natronophilus</name>
    <dbReference type="NCBI Taxonomy" id="3033396"/>
    <lineage>
        <taxon>Archaea</taxon>
        <taxon>Methanobacteriati</taxon>
        <taxon>Methanobacteriota</taxon>
        <taxon>Stenosarchaea group</taxon>
        <taxon>Methanomicrobia</taxon>
        <taxon>Methanotrichales</taxon>
        <taxon>Methanotrichaceae</taxon>
        <taxon>Methanocrinis</taxon>
    </lineage>
</organism>
<accession>A0ABT5X6S7</accession>
<dbReference type="Pfam" id="PF01557">
    <property type="entry name" value="FAA_hydrolase"/>
    <property type="match status" value="1"/>
</dbReference>
<sequence>MITAEAIDDLADRYLAAEADRIALEPLSVISPHLTVEEAYRVQMAIVARKVGAGERIAGRKVGATNEAIQRAMKIGEPIYGHLFSGQRISNGAEVSLSELIHPRVEGEIAFTLRRDLEGPGVTAADALDAVGTVAAAIEINDSRTRGWDVGMREVVADNGVAARFLLGEGRPADGLDLREVRVVMEKNGEEAARSSGAAILGDPALSLAWLANKIGEGNGGLRAGEVVLAGSMTPMAPVAVGDLVEASFEGLGSLSVRFR</sequence>
<protein>
    <submittedName>
        <fullName evidence="3">Fumarylacetoacetate hydrolase family protein</fullName>
    </submittedName>
</protein>
<evidence type="ECO:0000313" key="3">
    <source>
        <dbReference type="EMBL" id="MDF0590400.1"/>
    </source>
</evidence>
<feature type="domain" description="Fumarylacetoacetase-like C-terminal" evidence="2">
    <location>
        <begin position="95"/>
        <end position="258"/>
    </location>
</feature>
<proteinExistence type="predicted"/>
<dbReference type="PANTHER" id="PTHR30143">
    <property type="entry name" value="ACID HYDRATASE"/>
    <property type="match status" value="1"/>
</dbReference>
<keyword evidence="1" id="KW-0456">Lyase</keyword>
<evidence type="ECO:0000256" key="1">
    <source>
        <dbReference type="ARBA" id="ARBA00023239"/>
    </source>
</evidence>
<keyword evidence="3" id="KW-0378">Hydrolase</keyword>
<evidence type="ECO:0000313" key="4">
    <source>
        <dbReference type="Proteomes" id="UP001220010"/>
    </source>
</evidence>
<dbReference type="InterPro" id="IPR011234">
    <property type="entry name" value="Fumarylacetoacetase-like_C"/>
</dbReference>
<dbReference type="PANTHER" id="PTHR30143:SF0">
    <property type="entry name" value="2-KETO-4-PENTENOATE HYDRATASE"/>
    <property type="match status" value="1"/>
</dbReference>
<comment type="caution">
    <text evidence="3">The sequence shown here is derived from an EMBL/GenBank/DDBJ whole genome shotgun (WGS) entry which is preliminary data.</text>
</comment>
<gene>
    <name evidence="3" type="ORF">P0O15_04330</name>
</gene>
<dbReference type="SUPFAM" id="SSF56529">
    <property type="entry name" value="FAH"/>
    <property type="match status" value="1"/>
</dbReference>